<dbReference type="InterPro" id="IPR029063">
    <property type="entry name" value="SAM-dependent_MTases_sf"/>
</dbReference>
<dbReference type="PANTHER" id="PTHR32319">
    <property type="entry name" value="BACTERIAL HEMOLYSIN-LIKE PROTEIN"/>
    <property type="match status" value="1"/>
</dbReference>
<evidence type="ECO:0000256" key="3">
    <source>
        <dbReference type="PROSITE-ProRule" id="PRU00182"/>
    </source>
</evidence>
<dbReference type="SUPFAM" id="SSF53335">
    <property type="entry name" value="S-adenosyl-L-methionine-dependent methyltransferases"/>
    <property type="match status" value="1"/>
</dbReference>
<dbReference type="Gene3D" id="3.10.290.10">
    <property type="entry name" value="RNA-binding S4 domain"/>
    <property type="match status" value="1"/>
</dbReference>
<dbReference type="Gene3D" id="3.40.50.150">
    <property type="entry name" value="Vaccinia Virus protein VP39"/>
    <property type="match status" value="1"/>
</dbReference>
<dbReference type="InterPro" id="IPR004538">
    <property type="entry name" value="Hemolysin_A/TlyA"/>
</dbReference>
<keyword evidence="5" id="KW-0489">Methyltransferase</keyword>
<dbReference type="PIRSF" id="PIRSF005578">
    <property type="entry name" value="TlyA"/>
    <property type="match status" value="1"/>
</dbReference>
<keyword evidence="6" id="KW-1185">Reference proteome</keyword>
<reference evidence="5" key="1">
    <citation type="submission" date="2022-08" db="EMBL/GenBank/DDBJ databases">
        <title>Nisaea acidiphila sp. nov., isolated from a marine algal debris and emended description of the genus Nisaea Urios et al. 2008.</title>
        <authorList>
            <person name="Kwon K."/>
        </authorList>
    </citation>
    <scope>NUCLEOTIDE SEQUENCE</scope>
    <source>
        <strain evidence="5">MEBiC11861</strain>
    </source>
</reference>
<dbReference type="InterPro" id="IPR047048">
    <property type="entry name" value="TlyA"/>
</dbReference>
<dbReference type="InterPro" id="IPR036986">
    <property type="entry name" value="S4_RNA-bd_sf"/>
</dbReference>
<proteinExistence type="inferred from homology"/>
<dbReference type="AlphaFoldDB" id="A0A9J7AVA9"/>
<dbReference type="Pfam" id="PF01479">
    <property type="entry name" value="S4"/>
    <property type="match status" value="1"/>
</dbReference>
<dbReference type="InterPro" id="IPR002942">
    <property type="entry name" value="S4_RNA-bd"/>
</dbReference>
<dbReference type="SMART" id="SM00363">
    <property type="entry name" value="S4"/>
    <property type="match status" value="1"/>
</dbReference>
<dbReference type="InterPro" id="IPR002877">
    <property type="entry name" value="RNA_MeTrfase_FtsJ_dom"/>
</dbReference>
<evidence type="ECO:0000256" key="2">
    <source>
        <dbReference type="ARBA" id="ARBA00029460"/>
    </source>
</evidence>
<keyword evidence="1 3" id="KW-0694">RNA-binding</keyword>
<accession>A0A9J7AVA9</accession>
<dbReference type="RefSeq" id="WP_257769963.1">
    <property type="nucleotide sequence ID" value="NZ_CP102480.1"/>
</dbReference>
<comment type="similarity">
    <text evidence="2">Belongs to the TlyA family.</text>
</comment>
<dbReference type="GO" id="GO:0003723">
    <property type="term" value="F:RNA binding"/>
    <property type="evidence" value="ECO:0007669"/>
    <property type="project" value="UniProtKB-KW"/>
</dbReference>
<feature type="domain" description="RNA-binding S4" evidence="4">
    <location>
        <begin position="8"/>
        <end position="70"/>
    </location>
</feature>
<evidence type="ECO:0000259" key="4">
    <source>
        <dbReference type="SMART" id="SM00363"/>
    </source>
</evidence>
<sequence>MPSETPSERLDLALVARGLTESRSRARHLIESGEVTVDGVVVTKSAAKVAPEQVLALAETAHSWASRAALKLVGALDLFSIDPAGQICLDIGASTGGFTDVLLARGAARVHAVDVGHGQLVRRLREDPRVTVYEHLNIRDLTPAQLGEPVGLIVSDVSFISLKLALPAALACASEGATLVALVKPQFEVGPGRVGKGGIVRDEAVRREALDGIVGWLEQEAEWTVVGTADALISGSDGNQEYLIAARKPC</sequence>
<dbReference type="EMBL" id="CP102480">
    <property type="protein sequence ID" value="UUX50738.1"/>
    <property type="molecule type" value="Genomic_DNA"/>
</dbReference>
<evidence type="ECO:0000256" key="1">
    <source>
        <dbReference type="ARBA" id="ARBA00022884"/>
    </source>
</evidence>
<organism evidence="5 6">
    <name type="scientific">Nisaea acidiphila</name>
    <dbReference type="NCBI Taxonomy" id="1862145"/>
    <lineage>
        <taxon>Bacteria</taxon>
        <taxon>Pseudomonadati</taxon>
        <taxon>Pseudomonadota</taxon>
        <taxon>Alphaproteobacteria</taxon>
        <taxon>Rhodospirillales</taxon>
        <taxon>Thalassobaculaceae</taxon>
        <taxon>Nisaea</taxon>
    </lineage>
</organism>
<dbReference type="GO" id="GO:0008168">
    <property type="term" value="F:methyltransferase activity"/>
    <property type="evidence" value="ECO:0007669"/>
    <property type="project" value="UniProtKB-KW"/>
</dbReference>
<dbReference type="KEGG" id="naci:NUH88_03340"/>
<keyword evidence="5" id="KW-0808">Transferase</keyword>
<evidence type="ECO:0000313" key="5">
    <source>
        <dbReference type="EMBL" id="UUX50738.1"/>
    </source>
</evidence>
<dbReference type="Proteomes" id="UP001060336">
    <property type="component" value="Chromosome"/>
</dbReference>
<name>A0A9J7AVA9_9PROT</name>
<gene>
    <name evidence="5" type="ORF">NUH88_03340</name>
</gene>
<dbReference type="PANTHER" id="PTHR32319:SF0">
    <property type="entry name" value="BACTERIAL HEMOLYSIN-LIKE PROTEIN"/>
    <property type="match status" value="1"/>
</dbReference>
<dbReference type="Pfam" id="PF01728">
    <property type="entry name" value="FtsJ"/>
    <property type="match status" value="1"/>
</dbReference>
<dbReference type="GO" id="GO:0032259">
    <property type="term" value="P:methylation"/>
    <property type="evidence" value="ECO:0007669"/>
    <property type="project" value="UniProtKB-KW"/>
</dbReference>
<protein>
    <submittedName>
        <fullName evidence="5">TlyA family RNA methyltransferase</fullName>
    </submittedName>
</protein>
<dbReference type="SUPFAM" id="SSF55174">
    <property type="entry name" value="Alpha-L RNA-binding motif"/>
    <property type="match status" value="1"/>
</dbReference>
<dbReference type="CDD" id="cd02440">
    <property type="entry name" value="AdoMet_MTases"/>
    <property type="match status" value="1"/>
</dbReference>
<dbReference type="CDD" id="cd00165">
    <property type="entry name" value="S4"/>
    <property type="match status" value="1"/>
</dbReference>
<dbReference type="NCBIfam" id="TIGR00478">
    <property type="entry name" value="tly"/>
    <property type="match status" value="1"/>
</dbReference>
<evidence type="ECO:0000313" key="6">
    <source>
        <dbReference type="Proteomes" id="UP001060336"/>
    </source>
</evidence>
<dbReference type="PROSITE" id="PS50889">
    <property type="entry name" value="S4"/>
    <property type="match status" value="1"/>
</dbReference>